<evidence type="ECO:0000313" key="1">
    <source>
        <dbReference type="EMBL" id="KAF7627305.1"/>
    </source>
</evidence>
<organism evidence="1 2">
    <name type="scientific">Meloidogyne graminicola</name>
    <dbReference type="NCBI Taxonomy" id="189291"/>
    <lineage>
        <taxon>Eukaryota</taxon>
        <taxon>Metazoa</taxon>
        <taxon>Ecdysozoa</taxon>
        <taxon>Nematoda</taxon>
        <taxon>Chromadorea</taxon>
        <taxon>Rhabditida</taxon>
        <taxon>Tylenchina</taxon>
        <taxon>Tylenchomorpha</taxon>
        <taxon>Tylenchoidea</taxon>
        <taxon>Meloidogynidae</taxon>
        <taxon>Meloidogyninae</taxon>
        <taxon>Meloidogyne</taxon>
    </lineage>
</organism>
<accession>A0A8S9Z7X5</accession>
<sequence>FNQLEAYVVKNRNRGQGSHACVISYVSVGQQYCLFITIL</sequence>
<proteinExistence type="predicted"/>
<protein>
    <submittedName>
        <fullName evidence="1">Uncharacterized protein</fullName>
    </submittedName>
</protein>
<reference evidence="1" key="1">
    <citation type="journal article" date="2020" name="Ecol. Evol.">
        <title>Genome structure and content of the rice root-knot nematode (Meloidogyne graminicola).</title>
        <authorList>
            <person name="Phan N.T."/>
            <person name="Danchin E.G.J."/>
            <person name="Klopp C."/>
            <person name="Perfus-Barbeoch L."/>
            <person name="Kozlowski D.K."/>
            <person name="Koutsovoulos G.D."/>
            <person name="Lopez-Roques C."/>
            <person name="Bouchez O."/>
            <person name="Zahm M."/>
            <person name="Besnard G."/>
            <person name="Bellafiore S."/>
        </authorList>
    </citation>
    <scope>NUCLEOTIDE SEQUENCE</scope>
    <source>
        <strain evidence="1">VN-18</strain>
    </source>
</reference>
<dbReference type="AlphaFoldDB" id="A0A8S9Z7X5"/>
<gene>
    <name evidence="1" type="ORF">Mgra_00009398</name>
</gene>
<dbReference type="EMBL" id="JABEBT010000154">
    <property type="protein sequence ID" value="KAF7627305.1"/>
    <property type="molecule type" value="Genomic_DNA"/>
</dbReference>
<keyword evidence="2" id="KW-1185">Reference proteome</keyword>
<feature type="non-terminal residue" evidence="1">
    <location>
        <position position="1"/>
    </location>
</feature>
<name>A0A8S9Z7X5_9BILA</name>
<evidence type="ECO:0000313" key="2">
    <source>
        <dbReference type="Proteomes" id="UP000605970"/>
    </source>
</evidence>
<dbReference type="Proteomes" id="UP000605970">
    <property type="component" value="Unassembled WGS sequence"/>
</dbReference>
<comment type="caution">
    <text evidence="1">The sequence shown here is derived from an EMBL/GenBank/DDBJ whole genome shotgun (WGS) entry which is preliminary data.</text>
</comment>